<dbReference type="EMBL" id="CP138585">
    <property type="protein sequence ID" value="WPH01455.1"/>
    <property type="molecule type" value="Genomic_DNA"/>
</dbReference>
<dbReference type="Pfam" id="PF13091">
    <property type="entry name" value="PLDc_2"/>
    <property type="match status" value="1"/>
</dbReference>
<keyword evidence="4" id="KW-1185">Reference proteome</keyword>
<dbReference type="InterPro" id="IPR025202">
    <property type="entry name" value="PLD-like_dom"/>
</dbReference>
<evidence type="ECO:0000313" key="4">
    <source>
        <dbReference type="Proteomes" id="UP001303373"/>
    </source>
</evidence>
<dbReference type="Proteomes" id="UP001303373">
    <property type="component" value="Chromosome 6"/>
</dbReference>
<reference evidence="3 4" key="1">
    <citation type="submission" date="2023-11" db="EMBL/GenBank/DDBJ databases">
        <title>An acidophilic fungus is an integral part of prey digestion in a carnivorous sundew plant.</title>
        <authorList>
            <person name="Tsai I.J."/>
        </authorList>
    </citation>
    <scope>NUCLEOTIDE SEQUENCE [LARGE SCALE GENOMIC DNA]</scope>
    <source>
        <strain evidence="3">169a</strain>
    </source>
</reference>
<dbReference type="Gene3D" id="3.30.870.10">
    <property type="entry name" value="Endonuclease Chain A"/>
    <property type="match status" value="2"/>
</dbReference>
<dbReference type="PANTHER" id="PTHR21248">
    <property type="entry name" value="CARDIOLIPIN SYNTHASE"/>
    <property type="match status" value="1"/>
</dbReference>
<protein>
    <recommendedName>
        <fullName evidence="2">Phospholipase D-like domain-containing protein</fullName>
    </recommendedName>
</protein>
<feature type="domain" description="Phospholipase D-like" evidence="2">
    <location>
        <begin position="281"/>
        <end position="443"/>
    </location>
</feature>
<evidence type="ECO:0000259" key="2">
    <source>
        <dbReference type="Pfam" id="PF13091"/>
    </source>
</evidence>
<evidence type="ECO:0000313" key="3">
    <source>
        <dbReference type="EMBL" id="WPH01455.1"/>
    </source>
</evidence>
<dbReference type="SUPFAM" id="SSF56024">
    <property type="entry name" value="Phospholipase D/nuclease"/>
    <property type="match status" value="2"/>
</dbReference>
<organism evidence="3 4">
    <name type="scientific">Acrodontium crateriforme</name>
    <dbReference type="NCBI Taxonomy" id="150365"/>
    <lineage>
        <taxon>Eukaryota</taxon>
        <taxon>Fungi</taxon>
        <taxon>Dikarya</taxon>
        <taxon>Ascomycota</taxon>
        <taxon>Pezizomycotina</taxon>
        <taxon>Dothideomycetes</taxon>
        <taxon>Dothideomycetidae</taxon>
        <taxon>Mycosphaerellales</taxon>
        <taxon>Teratosphaeriaceae</taxon>
        <taxon>Acrodontium</taxon>
    </lineage>
</organism>
<proteinExistence type="predicted"/>
<accession>A0AAQ3RAN2</accession>
<dbReference type="GO" id="GO:0006793">
    <property type="term" value="P:phosphorus metabolic process"/>
    <property type="evidence" value="ECO:0007669"/>
    <property type="project" value="UniProtKB-ARBA"/>
</dbReference>
<dbReference type="CDD" id="cd00138">
    <property type="entry name" value="PLDc_SF"/>
    <property type="match status" value="1"/>
</dbReference>
<dbReference type="PANTHER" id="PTHR21248:SF11">
    <property type="entry name" value="PLD PHOSPHODIESTERASE DOMAIN-CONTAINING PROTEIN"/>
    <property type="match status" value="1"/>
</dbReference>
<gene>
    <name evidence="3" type="ORF">R9X50_00430100</name>
</gene>
<name>A0AAQ3RAN2_9PEZI</name>
<dbReference type="AlphaFoldDB" id="A0AAQ3RAN2"/>
<sequence length="457" mass="51107">MEQVDEDWLGVLQFPSNQQKSQQARPSYWMSSPRSLATTSRVHNFTFGTGSEIWINELAPSIACASKEVVIVTCFWARSDSLIALNGALLQLSARALRENTTIKVRICFSSCSFLQKVLHTRSLKGQHYPSTVWQSQLGLPAPTDLGGLDLEVKSVFVLPFSVMHPKFVLIDRQRVFLPSCNVSWEEWFEGCIECSGDVVDRFVEFWKQFWANDHDRQDEYSDMSENSQNAGDDGEPSMEGLAPAIPCNFLPSPHSVNPHFTLPWLPCNQPPPTPLNIYLLTLFARAEHCIRIQTPNLTSPPVISALQDALCRGINVSILTSERLMTLEQLVTAGTTTSRCMKKMMNAHRNLLSRQGNINRRELEDGLLNRSIGKLQISYFTHHAGNQDGSNAVQSHLKLTMIDEKIVVFGSGNLDRASWFTSQELGVAFKSSDLVNNVAASLDTAMANRQKVVYNS</sequence>
<evidence type="ECO:0000256" key="1">
    <source>
        <dbReference type="SAM" id="MobiDB-lite"/>
    </source>
</evidence>
<feature type="region of interest" description="Disordered" evidence="1">
    <location>
        <begin position="218"/>
        <end position="238"/>
    </location>
</feature>